<accession>A0A0A8ZDW3</accession>
<reference evidence="1" key="1">
    <citation type="submission" date="2014-09" db="EMBL/GenBank/DDBJ databases">
        <authorList>
            <person name="Magalhaes I.L.F."/>
            <person name="Oliveira U."/>
            <person name="Santos F.R."/>
            <person name="Vidigal T.H.D.A."/>
            <person name="Brescovit A.D."/>
            <person name="Santos A.J."/>
        </authorList>
    </citation>
    <scope>NUCLEOTIDE SEQUENCE</scope>
    <source>
        <tissue evidence="1">Shoot tissue taken approximately 20 cm above the soil surface</tissue>
    </source>
</reference>
<evidence type="ECO:0000313" key="1">
    <source>
        <dbReference type="EMBL" id="JAD36996.1"/>
    </source>
</evidence>
<organism evidence="1">
    <name type="scientific">Arundo donax</name>
    <name type="common">Giant reed</name>
    <name type="synonym">Donax arundinaceus</name>
    <dbReference type="NCBI Taxonomy" id="35708"/>
    <lineage>
        <taxon>Eukaryota</taxon>
        <taxon>Viridiplantae</taxon>
        <taxon>Streptophyta</taxon>
        <taxon>Embryophyta</taxon>
        <taxon>Tracheophyta</taxon>
        <taxon>Spermatophyta</taxon>
        <taxon>Magnoliopsida</taxon>
        <taxon>Liliopsida</taxon>
        <taxon>Poales</taxon>
        <taxon>Poaceae</taxon>
        <taxon>PACMAD clade</taxon>
        <taxon>Arundinoideae</taxon>
        <taxon>Arundineae</taxon>
        <taxon>Arundo</taxon>
    </lineage>
</organism>
<dbReference type="AlphaFoldDB" id="A0A0A8ZDW3"/>
<reference evidence="1" key="2">
    <citation type="journal article" date="2015" name="Data Brief">
        <title>Shoot transcriptome of the giant reed, Arundo donax.</title>
        <authorList>
            <person name="Barrero R.A."/>
            <person name="Guerrero F.D."/>
            <person name="Moolhuijzen P."/>
            <person name="Goolsby J.A."/>
            <person name="Tidwell J."/>
            <person name="Bellgard S.E."/>
            <person name="Bellgard M.I."/>
        </authorList>
    </citation>
    <scope>NUCLEOTIDE SEQUENCE</scope>
    <source>
        <tissue evidence="1">Shoot tissue taken approximately 20 cm above the soil surface</tissue>
    </source>
</reference>
<name>A0A0A8ZDW3_ARUDO</name>
<protein>
    <submittedName>
        <fullName evidence="1">Uncharacterized protein</fullName>
    </submittedName>
</protein>
<proteinExistence type="predicted"/>
<dbReference type="EMBL" id="GBRH01260899">
    <property type="protein sequence ID" value="JAD36996.1"/>
    <property type="molecule type" value="Transcribed_RNA"/>
</dbReference>
<sequence>MIAATFIRTLFTPPGSHCVVVIVHGPSCSADACKLSPDQPSQGL</sequence>